<comment type="caution">
    <text evidence="2">The sequence shown here is derived from an EMBL/GenBank/DDBJ whole genome shotgun (WGS) entry which is preliminary data.</text>
</comment>
<dbReference type="EMBL" id="JABSTR010001567">
    <property type="protein sequence ID" value="KAH9384091.1"/>
    <property type="molecule type" value="Genomic_DNA"/>
</dbReference>
<feature type="region of interest" description="Disordered" evidence="1">
    <location>
        <begin position="88"/>
        <end position="109"/>
    </location>
</feature>
<evidence type="ECO:0000256" key="1">
    <source>
        <dbReference type="SAM" id="MobiDB-lite"/>
    </source>
</evidence>
<feature type="compositionally biased region" description="Basic residues" evidence="1">
    <location>
        <begin position="94"/>
        <end position="108"/>
    </location>
</feature>
<sequence length="126" mass="13993">MPDWGKNAHFTILAPEIEAMTARFFAPAGDLGYYDKSGRVHLVERLKELIKTMDNQVVPGELEDLIRGEMPRGRRGWRGWPPGPGLGRGACGLRRPHRGRKGTGHRGRHQEGGLGWGLCNCAHVEC</sequence>
<dbReference type="VEuPathDB" id="VectorBase:HLOH_047485"/>
<reference evidence="2 3" key="1">
    <citation type="journal article" date="2020" name="Cell">
        <title>Large-Scale Comparative Analyses of Tick Genomes Elucidate Their Genetic Diversity and Vector Capacities.</title>
        <authorList>
            <consortium name="Tick Genome and Microbiome Consortium (TIGMIC)"/>
            <person name="Jia N."/>
            <person name="Wang J."/>
            <person name="Shi W."/>
            <person name="Du L."/>
            <person name="Sun Y."/>
            <person name="Zhan W."/>
            <person name="Jiang J.F."/>
            <person name="Wang Q."/>
            <person name="Zhang B."/>
            <person name="Ji P."/>
            <person name="Bell-Sakyi L."/>
            <person name="Cui X.M."/>
            <person name="Yuan T.T."/>
            <person name="Jiang B.G."/>
            <person name="Yang W.F."/>
            <person name="Lam T.T."/>
            <person name="Chang Q.C."/>
            <person name="Ding S.J."/>
            <person name="Wang X.J."/>
            <person name="Zhu J.G."/>
            <person name="Ruan X.D."/>
            <person name="Zhao L."/>
            <person name="Wei J.T."/>
            <person name="Ye R.Z."/>
            <person name="Que T.C."/>
            <person name="Du C.H."/>
            <person name="Zhou Y.H."/>
            <person name="Cheng J.X."/>
            <person name="Dai P.F."/>
            <person name="Guo W.B."/>
            <person name="Han X.H."/>
            <person name="Huang E.J."/>
            <person name="Li L.F."/>
            <person name="Wei W."/>
            <person name="Gao Y.C."/>
            <person name="Liu J.Z."/>
            <person name="Shao H.Z."/>
            <person name="Wang X."/>
            <person name="Wang C.C."/>
            <person name="Yang T.C."/>
            <person name="Huo Q.B."/>
            <person name="Li W."/>
            <person name="Chen H.Y."/>
            <person name="Chen S.E."/>
            <person name="Zhou L.G."/>
            <person name="Ni X.B."/>
            <person name="Tian J.H."/>
            <person name="Sheng Y."/>
            <person name="Liu T."/>
            <person name="Pan Y.S."/>
            <person name="Xia L.Y."/>
            <person name="Li J."/>
            <person name="Zhao F."/>
            <person name="Cao W.C."/>
        </authorList>
    </citation>
    <scope>NUCLEOTIDE SEQUENCE [LARGE SCALE GENOMIC DNA]</scope>
    <source>
        <strain evidence="2">HaeL-2018</strain>
    </source>
</reference>
<dbReference type="Proteomes" id="UP000821853">
    <property type="component" value="Unassembled WGS sequence"/>
</dbReference>
<name>A0A9J6H8Q6_HAELO</name>
<evidence type="ECO:0000313" key="3">
    <source>
        <dbReference type="Proteomes" id="UP000821853"/>
    </source>
</evidence>
<organism evidence="2 3">
    <name type="scientific">Haemaphysalis longicornis</name>
    <name type="common">Bush tick</name>
    <dbReference type="NCBI Taxonomy" id="44386"/>
    <lineage>
        <taxon>Eukaryota</taxon>
        <taxon>Metazoa</taxon>
        <taxon>Ecdysozoa</taxon>
        <taxon>Arthropoda</taxon>
        <taxon>Chelicerata</taxon>
        <taxon>Arachnida</taxon>
        <taxon>Acari</taxon>
        <taxon>Parasitiformes</taxon>
        <taxon>Ixodida</taxon>
        <taxon>Ixodoidea</taxon>
        <taxon>Ixodidae</taxon>
        <taxon>Haemaphysalinae</taxon>
        <taxon>Haemaphysalis</taxon>
    </lineage>
</organism>
<dbReference type="SUPFAM" id="SSF56801">
    <property type="entry name" value="Acetyl-CoA synthetase-like"/>
    <property type="match status" value="1"/>
</dbReference>
<accession>A0A9J6H8Q6</accession>
<dbReference type="AlphaFoldDB" id="A0A9J6H8Q6"/>
<dbReference type="OrthoDB" id="10253869at2759"/>
<protein>
    <submittedName>
        <fullName evidence="2">Uncharacterized protein</fullName>
    </submittedName>
</protein>
<proteinExistence type="predicted"/>
<evidence type="ECO:0000313" key="2">
    <source>
        <dbReference type="EMBL" id="KAH9384091.1"/>
    </source>
</evidence>
<keyword evidence="3" id="KW-1185">Reference proteome</keyword>
<gene>
    <name evidence="2" type="ORF">HPB48_026073</name>
</gene>